<keyword evidence="1" id="KW-0812">Transmembrane</keyword>
<dbReference type="OrthoDB" id="1725088at2759"/>
<dbReference type="PANTHER" id="PTHR45950">
    <property type="entry name" value="HOMEOBOX-LEUCINE ZIPPER PROTEIN ATHB-14"/>
    <property type="match status" value="1"/>
</dbReference>
<evidence type="ECO:0000256" key="1">
    <source>
        <dbReference type="SAM" id="Phobius"/>
    </source>
</evidence>
<comment type="caution">
    <text evidence="2">The sequence shown here is derived from an EMBL/GenBank/DDBJ whole genome shotgun (WGS) entry which is preliminary data.</text>
</comment>
<organism evidence="2 3">
    <name type="scientific">Coptis chinensis</name>
    <dbReference type="NCBI Taxonomy" id="261450"/>
    <lineage>
        <taxon>Eukaryota</taxon>
        <taxon>Viridiplantae</taxon>
        <taxon>Streptophyta</taxon>
        <taxon>Embryophyta</taxon>
        <taxon>Tracheophyta</taxon>
        <taxon>Spermatophyta</taxon>
        <taxon>Magnoliopsida</taxon>
        <taxon>Ranunculales</taxon>
        <taxon>Ranunculaceae</taxon>
        <taxon>Coptidoideae</taxon>
        <taxon>Coptis</taxon>
    </lineage>
</organism>
<evidence type="ECO:0000313" key="2">
    <source>
        <dbReference type="EMBL" id="KAF9616279.1"/>
    </source>
</evidence>
<dbReference type="GO" id="GO:0003700">
    <property type="term" value="F:DNA-binding transcription factor activity"/>
    <property type="evidence" value="ECO:0007669"/>
    <property type="project" value="InterPro"/>
</dbReference>
<keyword evidence="1" id="KW-0472">Membrane</keyword>
<dbReference type="InterPro" id="IPR044830">
    <property type="entry name" value="HD-Zip_III"/>
</dbReference>
<dbReference type="AlphaFoldDB" id="A0A835IFZ4"/>
<dbReference type="Proteomes" id="UP000631114">
    <property type="component" value="Unassembled WGS sequence"/>
</dbReference>
<keyword evidence="1" id="KW-1133">Transmembrane helix</keyword>
<reference evidence="2 3" key="1">
    <citation type="submission" date="2020-10" db="EMBL/GenBank/DDBJ databases">
        <title>The Coptis chinensis genome and diversification of protoberbering-type alkaloids.</title>
        <authorList>
            <person name="Wang B."/>
            <person name="Shu S."/>
            <person name="Song C."/>
            <person name="Liu Y."/>
        </authorList>
    </citation>
    <scope>NUCLEOTIDE SEQUENCE [LARGE SCALE GENOMIC DNA]</scope>
    <source>
        <strain evidence="2">HL-2020</strain>
        <tissue evidence="2">Leaf</tissue>
    </source>
</reference>
<sequence>MARQYVRSIVGSVQRVVNAISPSRLSSQPKSLPGSPKVVTLAWWICRSYSSEDEMIRRVAAGAIANLAMNGEYLINQSRAYNFELIIASKYIDGTSHYLKGLVFLCCYVIIGACFFVLKAPLVPDTNILNSGAVALSGGALAA</sequence>
<dbReference type="PANTHER" id="PTHR45950:SF7">
    <property type="entry name" value="HOMEOBOX-LEUCINE ZIPPER PROTEIN ATHB-14"/>
    <property type="match status" value="1"/>
</dbReference>
<evidence type="ECO:0000313" key="3">
    <source>
        <dbReference type="Proteomes" id="UP000631114"/>
    </source>
</evidence>
<keyword evidence="3" id="KW-1185">Reference proteome</keyword>
<accession>A0A835IFZ4</accession>
<feature type="transmembrane region" description="Helical" evidence="1">
    <location>
        <begin position="98"/>
        <end position="118"/>
    </location>
</feature>
<dbReference type="EMBL" id="JADFTS010000003">
    <property type="protein sequence ID" value="KAF9616279.1"/>
    <property type="molecule type" value="Genomic_DNA"/>
</dbReference>
<gene>
    <name evidence="2" type="ORF">IFM89_029055</name>
</gene>
<protein>
    <submittedName>
        <fullName evidence="2">Uncharacterized protein</fullName>
    </submittedName>
</protein>
<name>A0A835IFZ4_9MAGN</name>
<proteinExistence type="predicted"/>